<dbReference type="AlphaFoldDB" id="A0A484L259"/>
<dbReference type="OrthoDB" id="185373at2759"/>
<evidence type="ECO:0000256" key="4">
    <source>
        <dbReference type="SAM" id="MobiDB-lite"/>
    </source>
</evidence>
<dbReference type="Pfam" id="PF13041">
    <property type="entry name" value="PPR_2"/>
    <property type="match status" value="1"/>
</dbReference>
<evidence type="ECO:0000256" key="1">
    <source>
        <dbReference type="ARBA" id="ARBA00007626"/>
    </source>
</evidence>
<evidence type="ECO:0000313" key="6">
    <source>
        <dbReference type="Proteomes" id="UP000595140"/>
    </source>
</evidence>
<dbReference type="Gene3D" id="1.25.40.10">
    <property type="entry name" value="Tetratricopeptide repeat domain"/>
    <property type="match status" value="2"/>
</dbReference>
<feature type="repeat" description="PPR" evidence="3">
    <location>
        <begin position="267"/>
        <end position="301"/>
    </location>
</feature>
<protein>
    <recommendedName>
        <fullName evidence="7">Pentacotripeptide-repeat region of PRORP domain-containing protein</fullName>
    </recommendedName>
</protein>
<dbReference type="EMBL" id="OOIL02000889">
    <property type="protein sequence ID" value="VFQ70395.1"/>
    <property type="molecule type" value="Genomic_DNA"/>
</dbReference>
<evidence type="ECO:0000256" key="3">
    <source>
        <dbReference type="PROSITE-ProRule" id="PRU00708"/>
    </source>
</evidence>
<reference evidence="5 6" key="1">
    <citation type="submission" date="2018-04" db="EMBL/GenBank/DDBJ databases">
        <authorList>
            <person name="Vogel A."/>
        </authorList>
    </citation>
    <scope>NUCLEOTIDE SEQUENCE [LARGE SCALE GENOMIC DNA]</scope>
</reference>
<feature type="repeat" description="PPR" evidence="3">
    <location>
        <begin position="232"/>
        <end position="266"/>
    </location>
</feature>
<dbReference type="NCBIfam" id="TIGR00756">
    <property type="entry name" value="PPR"/>
    <property type="match status" value="3"/>
</dbReference>
<dbReference type="PANTHER" id="PTHR47447:SF17">
    <property type="entry name" value="OS12G0638900 PROTEIN"/>
    <property type="match status" value="1"/>
</dbReference>
<accession>A0A484L259</accession>
<keyword evidence="6" id="KW-1185">Reference proteome</keyword>
<proteinExistence type="inferred from homology"/>
<feature type="region of interest" description="Disordered" evidence="4">
    <location>
        <begin position="367"/>
        <end position="399"/>
    </location>
</feature>
<organism evidence="5 6">
    <name type="scientific">Cuscuta campestris</name>
    <dbReference type="NCBI Taxonomy" id="132261"/>
    <lineage>
        <taxon>Eukaryota</taxon>
        <taxon>Viridiplantae</taxon>
        <taxon>Streptophyta</taxon>
        <taxon>Embryophyta</taxon>
        <taxon>Tracheophyta</taxon>
        <taxon>Spermatophyta</taxon>
        <taxon>Magnoliopsida</taxon>
        <taxon>eudicotyledons</taxon>
        <taxon>Gunneridae</taxon>
        <taxon>Pentapetalae</taxon>
        <taxon>asterids</taxon>
        <taxon>lamiids</taxon>
        <taxon>Solanales</taxon>
        <taxon>Convolvulaceae</taxon>
        <taxon>Cuscuteae</taxon>
        <taxon>Cuscuta</taxon>
        <taxon>Cuscuta subgen. Grammica</taxon>
        <taxon>Cuscuta sect. Cleistogrammica</taxon>
    </lineage>
</organism>
<comment type="similarity">
    <text evidence="1">Belongs to the PPR family. P subfamily.</text>
</comment>
<dbReference type="InterPro" id="IPR002885">
    <property type="entry name" value="PPR_rpt"/>
</dbReference>
<dbReference type="Pfam" id="PF13812">
    <property type="entry name" value="PPR_3"/>
    <property type="match status" value="1"/>
</dbReference>
<evidence type="ECO:0000256" key="2">
    <source>
        <dbReference type="ARBA" id="ARBA00022737"/>
    </source>
</evidence>
<gene>
    <name evidence="5" type="ORF">CCAM_LOCUS12171</name>
</gene>
<name>A0A484L259_9ASTE</name>
<feature type="repeat" description="PPR" evidence="3">
    <location>
        <begin position="302"/>
        <end position="336"/>
    </location>
</feature>
<dbReference type="PROSITE" id="PS51375">
    <property type="entry name" value="PPR"/>
    <property type="match status" value="3"/>
</dbReference>
<dbReference type="Proteomes" id="UP000595140">
    <property type="component" value="Unassembled WGS sequence"/>
</dbReference>
<dbReference type="Pfam" id="PF01535">
    <property type="entry name" value="PPR"/>
    <property type="match status" value="1"/>
</dbReference>
<evidence type="ECO:0000313" key="5">
    <source>
        <dbReference type="EMBL" id="VFQ70395.1"/>
    </source>
</evidence>
<evidence type="ECO:0008006" key="7">
    <source>
        <dbReference type="Google" id="ProtNLM"/>
    </source>
</evidence>
<sequence>MRAPSRLFKVILHCKVTRATAVDCNLICDQSFASQSSITSKKTNPYRVSHFLANKFNGNSQLIGTKASSCEEYITDEVLNQVLATTEDPEACKKICSDHLHKMCKVGNIRGAATMLQLVRDKKIFLWPSSYNLVLAAASEKADFDLSAQVFKDLLVSCRILCATSYMNLARSFAKETDSIQLMRFVKEASEIAYPSGTTVVNRIILAFGECGQIKNALLIFDQMKTLQCAPDVITYNTVLDILGKCGQVNEMHHKFIAMKEAGISPDFVSYNTLINSFRKVGNLEMCSVYLKEMCEGGIKPDLLTFTAIIEAFGRSGNTDEALKLFSEMKQRKIKPSVQTYRSIINNLKKMGKEVLAMKYAEEMNSSSLSNLAGPGDFKPKERLSRNQKSRPRGGNCYL</sequence>
<dbReference type="PANTHER" id="PTHR47447">
    <property type="entry name" value="OS03G0856100 PROTEIN"/>
    <property type="match status" value="1"/>
</dbReference>
<dbReference type="InterPro" id="IPR011990">
    <property type="entry name" value="TPR-like_helical_dom_sf"/>
</dbReference>
<keyword evidence="2" id="KW-0677">Repeat</keyword>